<accession>A0A803L636</accession>
<keyword evidence="1" id="KW-0808">Transferase</keyword>
<evidence type="ECO:0008006" key="4">
    <source>
        <dbReference type="Google" id="ProtNLM"/>
    </source>
</evidence>
<keyword evidence="3" id="KW-1185">Reference proteome</keyword>
<dbReference type="InterPro" id="IPR051283">
    <property type="entry name" value="Sec_Metabolite_Acyltrans"/>
</dbReference>
<dbReference type="PANTHER" id="PTHR31896">
    <property type="entry name" value="FAMILY REGULATORY PROTEIN, PUTATIVE (AFU_ORTHOLOGUE AFUA_3G14730)-RELATED"/>
    <property type="match status" value="1"/>
</dbReference>
<organism evidence="2 3">
    <name type="scientific">Chenopodium quinoa</name>
    <name type="common">Quinoa</name>
    <dbReference type="NCBI Taxonomy" id="63459"/>
    <lineage>
        <taxon>Eukaryota</taxon>
        <taxon>Viridiplantae</taxon>
        <taxon>Streptophyta</taxon>
        <taxon>Embryophyta</taxon>
        <taxon>Tracheophyta</taxon>
        <taxon>Spermatophyta</taxon>
        <taxon>Magnoliopsida</taxon>
        <taxon>eudicotyledons</taxon>
        <taxon>Gunneridae</taxon>
        <taxon>Pentapetalae</taxon>
        <taxon>Caryophyllales</taxon>
        <taxon>Chenopodiaceae</taxon>
        <taxon>Chenopodioideae</taxon>
        <taxon>Atripliceae</taxon>
        <taxon>Chenopodium</taxon>
    </lineage>
</organism>
<dbReference type="Proteomes" id="UP000596660">
    <property type="component" value="Unplaced"/>
</dbReference>
<dbReference type="PANTHER" id="PTHR31896:SF12">
    <property type="entry name" value="HXXXD-TYPE ACYL-TRANSFERASE FAMILY PROTEIN"/>
    <property type="match status" value="1"/>
</dbReference>
<evidence type="ECO:0000313" key="2">
    <source>
        <dbReference type="EnsemblPlants" id="AUR62007325-RA:cds"/>
    </source>
</evidence>
<dbReference type="EnsemblPlants" id="AUR62007325-RA">
    <property type="protein sequence ID" value="AUR62007325-RA:cds"/>
    <property type="gene ID" value="AUR62007325"/>
</dbReference>
<sequence>MGSDLNGHVGVSRDGFKSVHGGFGYGPRDASGEAIMDFAEADDLIWVIPRESMVTQHQIFVMTIRLKEKAKKKGRQEEPRIKWCTLKDANAKVFTEKVNKEADWDGEVDPDMIWLRMKNCFLRVAKECLLPTYIMWYYRCKIASIHKWSKGITLLRGATAATFIYTPKAYYGDYMCSKDKKNPDIPVAKCISKYFIKPNHEVEESKQHYHLAPHDLSLLSSHHIQFGLLFNKPSHTKNQAFSIQLFLERLKKSLSLTLDHFYPLAGRLVTEVDEDKHESIVYVDCNKGPGARFIHAALDMTISDILSPKNVPLVVQSFFDLNEETVNYDGSSKPLLTVQVTELLDGIFIACSVNHCITDGISYWHFWNIWSEIHRGNNDENHIICESHLPVYTRWYPDGHGPNPFRIPFTHPDEFVRKIKPPQLSDRIFHFSSESIARLKVVANEQGYAKNISSYQSLCALVWRSTVRANRLCHDQIIHNHLMANNRHKLDPPLPKYYFGNFFQPFTTSVTVGELLENDLGWAASLLHQSVVSLNDKTVRGFVNEWLKSPFFYYHAEGLDRSNVAVANSPKFDMYGNEFGLGKAIAFRTGHGNKGVGLVFACPGSEGGGSVDLEICLPPDSMDALELDKEFMAFVSLP</sequence>
<dbReference type="GO" id="GO:0016740">
    <property type="term" value="F:transferase activity"/>
    <property type="evidence" value="ECO:0007669"/>
    <property type="project" value="UniProtKB-KW"/>
</dbReference>
<name>A0A803L636_CHEQI</name>
<reference evidence="2" key="2">
    <citation type="submission" date="2021-03" db="UniProtKB">
        <authorList>
            <consortium name="EnsemblPlants"/>
        </authorList>
    </citation>
    <scope>IDENTIFICATION</scope>
</reference>
<evidence type="ECO:0000313" key="3">
    <source>
        <dbReference type="Proteomes" id="UP000596660"/>
    </source>
</evidence>
<dbReference type="InterPro" id="IPR023213">
    <property type="entry name" value="CAT-like_dom_sf"/>
</dbReference>
<reference evidence="2" key="1">
    <citation type="journal article" date="2017" name="Nature">
        <title>The genome of Chenopodium quinoa.</title>
        <authorList>
            <person name="Jarvis D.E."/>
            <person name="Ho Y.S."/>
            <person name="Lightfoot D.J."/>
            <person name="Schmoeckel S.M."/>
            <person name="Li B."/>
            <person name="Borm T.J.A."/>
            <person name="Ohyanagi H."/>
            <person name="Mineta K."/>
            <person name="Michell C.T."/>
            <person name="Saber N."/>
            <person name="Kharbatia N.M."/>
            <person name="Rupper R.R."/>
            <person name="Sharp A.R."/>
            <person name="Dally N."/>
            <person name="Boughton B.A."/>
            <person name="Woo Y.H."/>
            <person name="Gao G."/>
            <person name="Schijlen E.G.W.M."/>
            <person name="Guo X."/>
            <person name="Momin A.A."/>
            <person name="Negrao S."/>
            <person name="Al-Babili S."/>
            <person name="Gehring C."/>
            <person name="Roessner U."/>
            <person name="Jung C."/>
            <person name="Murphy K."/>
            <person name="Arold S.T."/>
            <person name="Gojobori T."/>
            <person name="van der Linden C.G."/>
            <person name="van Loo E.N."/>
            <person name="Jellen E.N."/>
            <person name="Maughan P.J."/>
            <person name="Tester M."/>
        </authorList>
    </citation>
    <scope>NUCLEOTIDE SEQUENCE [LARGE SCALE GENOMIC DNA]</scope>
    <source>
        <strain evidence="2">cv. PI 614886</strain>
    </source>
</reference>
<dbReference type="Gramene" id="AUR62007325-RA">
    <property type="protein sequence ID" value="AUR62007325-RA:cds"/>
    <property type="gene ID" value="AUR62007325"/>
</dbReference>
<protein>
    <recommendedName>
        <fullName evidence="4">HXXXD-type acyl-transferase family protein</fullName>
    </recommendedName>
</protein>
<dbReference type="AlphaFoldDB" id="A0A803L636"/>
<evidence type="ECO:0000256" key="1">
    <source>
        <dbReference type="ARBA" id="ARBA00022679"/>
    </source>
</evidence>
<dbReference type="Pfam" id="PF02458">
    <property type="entry name" value="Transferase"/>
    <property type="match status" value="1"/>
</dbReference>
<dbReference type="Gene3D" id="3.30.559.10">
    <property type="entry name" value="Chloramphenicol acetyltransferase-like domain"/>
    <property type="match status" value="2"/>
</dbReference>
<proteinExistence type="predicted"/>